<dbReference type="RefSeq" id="WP_149079522.1">
    <property type="nucleotide sequence ID" value="NZ_VTAW01000001.1"/>
</dbReference>
<proteinExistence type="predicted"/>
<keyword evidence="2" id="KW-1185">Reference proteome</keyword>
<dbReference type="InterPro" id="IPR012349">
    <property type="entry name" value="Split_barrel_FMN-bd"/>
</dbReference>
<sequence>MATLDAVGSSRRAISSIWRALERRVANPVFRRLLRSRCHWLVSRRLLVLSYVATRSGKRYTFPVSYRSVDGHPTVLTPRSATNWWKNFRDPHECVLHLRGRELPATGEVVGDDERDAITSAYLESSRLIRLVFGSHEIEADRTDDTSPRLVAVRFRLETDVVS</sequence>
<dbReference type="AlphaFoldDB" id="A0A5D5AS93"/>
<evidence type="ECO:0000313" key="1">
    <source>
        <dbReference type="EMBL" id="TYT63715.1"/>
    </source>
</evidence>
<dbReference type="EMBL" id="VTAW01000001">
    <property type="protein sequence ID" value="TYT63715.1"/>
    <property type="molecule type" value="Genomic_DNA"/>
</dbReference>
<dbReference type="Proteomes" id="UP000324104">
    <property type="component" value="Unassembled WGS sequence"/>
</dbReference>
<evidence type="ECO:0008006" key="3">
    <source>
        <dbReference type="Google" id="ProtNLM"/>
    </source>
</evidence>
<name>A0A5D5AS93_9EURY</name>
<protein>
    <recommendedName>
        <fullName evidence="3">DUF385 domain-containing protein</fullName>
    </recommendedName>
</protein>
<accession>A0A5D5AS93</accession>
<evidence type="ECO:0000313" key="2">
    <source>
        <dbReference type="Proteomes" id="UP000324104"/>
    </source>
</evidence>
<reference evidence="1 2" key="1">
    <citation type="submission" date="2019-08" db="EMBL/GenBank/DDBJ databases">
        <title>Archaea genome.</title>
        <authorList>
            <person name="Kajale S."/>
            <person name="Shouche Y."/>
            <person name="Deshpande N."/>
            <person name="Sharma A."/>
        </authorList>
    </citation>
    <scope>NUCLEOTIDE SEQUENCE [LARGE SCALE GENOMIC DNA]</scope>
    <source>
        <strain evidence="1 2">ESP3B_9</strain>
    </source>
</reference>
<comment type="caution">
    <text evidence="1">The sequence shown here is derived from an EMBL/GenBank/DDBJ whole genome shotgun (WGS) entry which is preliminary data.</text>
</comment>
<organism evidence="1 2">
    <name type="scientific">Natrialba swarupiae</name>
    <dbReference type="NCBI Taxonomy" id="2448032"/>
    <lineage>
        <taxon>Archaea</taxon>
        <taxon>Methanobacteriati</taxon>
        <taxon>Methanobacteriota</taxon>
        <taxon>Stenosarchaea group</taxon>
        <taxon>Halobacteria</taxon>
        <taxon>Halobacteriales</taxon>
        <taxon>Natrialbaceae</taxon>
        <taxon>Natrialba</taxon>
    </lineage>
</organism>
<gene>
    <name evidence="1" type="ORF">FYC77_00360</name>
</gene>
<dbReference type="Gene3D" id="2.30.110.10">
    <property type="entry name" value="Electron Transport, Fmn-binding Protein, Chain A"/>
    <property type="match status" value="1"/>
</dbReference>